<comment type="caution">
    <text evidence="2">The sequence shown here is derived from an EMBL/GenBank/DDBJ whole genome shotgun (WGS) entry which is preliminary data.</text>
</comment>
<evidence type="ECO:0000313" key="2">
    <source>
        <dbReference type="EMBL" id="GFH06233.1"/>
    </source>
</evidence>
<proteinExistence type="predicted"/>
<dbReference type="EMBL" id="BLLF01000028">
    <property type="protein sequence ID" value="GFH06233.1"/>
    <property type="molecule type" value="Genomic_DNA"/>
</dbReference>
<evidence type="ECO:0000313" key="3">
    <source>
        <dbReference type="Proteomes" id="UP000485058"/>
    </source>
</evidence>
<dbReference type="AlphaFoldDB" id="A0A699Y842"/>
<organism evidence="2 3">
    <name type="scientific">Haematococcus lacustris</name>
    <name type="common">Green alga</name>
    <name type="synonym">Haematococcus pluvialis</name>
    <dbReference type="NCBI Taxonomy" id="44745"/>
    <lineage>
        <taxon>Eukaryota</taxon>
        <taxon>Viridiplantae</taxon>
        <taxon>Chlorophyta</taxon>
        <taxon>core chlorophytes</taxon>
        <taxon>Chlorophyceae</taxon>
        <taxon>CS clade</taxon>
        <taxon>Chlamydomonadales</taxon>
        <taxon>Haematococcaceae</taxon>
        <taxon>Haematococcus</taxon>
    </lineage>
</organism>
<keyword evidence="3" id="KW-1185">Reference proteome</keyword>
<dbReference type="Proteomes" id="UP000485058">
    <property type="component" value="Unassembled WGS sequence"/>
</dbReference>
<name>A0A699Y842_HAELA</name>
<reference evidence="2 3" key="1">
    <citation type="submission" date="2020-02" db="EMBL/GenBank/DDBJ databases">
        <title>Draft genome sequence of Haematococcus lacustris strain NIES-144.</title>
        <authorList>
            <person name="Morimoto D."/>
            <person name="Nakagawa S."/>
            <person name="Yoshida T."/>
            <person name="Sawayama S."/>
        </authorList>
    </citation>
    <scope>NUCLEOTIDE SEQUENCE [LARGE SCALE GENOMIC DNA]</scope>
    <source>
        <strain evidence="2 3">NIES-144</strain>
    </source>
</reference>
<sequence length="63" mass="7188">MRRARLRGAVRYIPPPPKRKRSALFTSHVLYQHGHHDGRATSQPHTEAPRLANPQEEASEDAH</sequence>
<feature type="region of interest" description="Disordered" evidence="1">
    <location>
        <begin position="1"/>
        <end position="63"/>
    </location>
</feature>
<evidence type="ECO:0000256" key="1">
    <source>
        <dbReference type="SAM" id="MobiDB-lite"/>
    </source>
</evidence>
<gene>
    <name evidence="2" type="ORF">HaLaN_00829</name>
</gene>
<protein>
    <submittedName>
        <fullName evidence="2">Uncharacterized protein</fullName>
    </submittedName>
</protein>
<accession>A0A699Y842</accession>